<dbReference type="EMBL" id="CP035033">
    <property type="protein sequence ID" value="QAB15448.1"/>
    <property type="molecule type" value="Genomic_DNA"/>
</dbReference>
<keyword evidence="3" id="KW-1185">Reference proteome</keyword>
<sequence length="69" mass="8244">MLSILLQILALVIFIALIWPYAKQENWKEKFIDNKQARSILIVFVLILLFTFGLSLLFENFYPIERLDR</sequence>
<organism evidence="2 3">
    <name type="scientific">Hydrogenovibrio thermophilus</name>
    <dbReference type="NCBI Taxonomy" id="265883"/>
    <lineage>
        <taxon>Bacteria</taxon>
        <taxon>Pseudomonadati</taxon>
        <taxon>Pseudomonadota</taxon>
        <taxon>Gammaproteobacteria</taxon>
        <taxon>Thiotrichales</taxon>
        <taxon>Piscirickettsiaceae</taxon>
        <taxon>Hydrogenovibrio</taxon>
    </lineage>
</organism>
<feature type="transmembrane region" description="Helical" evidence="1">
    <location>
        <begin position="40"/>
        <end position="62"/>
    </location>
</feature>
<reference evidence="2 3" key="1">
    <citation type="journal article" date="2018" name="Environ. Microbiol.">
        <title>Genomes of ubiquitous marine and hypersaline Hydrogenovibrio, Thiomicrorhabdus and Thiomicrospira spp. encode a diversity of mechanisms to sustain chemolithoautotrophy in heterogeneous environments.</title>
        <authorList>
            <person name="Scott K.M."/>
            <person name="Williams J."/>
            <person name="Porter C.M.B."/>
            <person name="Russel S."/>
            <person name="Harmer T.L."/>
            <person name="Paul J.H."/>
            <person name="Antonen K.M."/>
            <person name="Bridges M.K."/>
            <person name="Camper G.J."/>
            <person name="Campla C.K."/>
            <person name="Casella L.G."/>
            <person name="Chase E."/>
            <person name="Conrad J.W."/>
            <person name="Cruz M.C."/>
            <person name="Dunlap D.S."/>
            <person name="Duran L."/>
            <person name="Fahsbender E.M."/>
            <person name="Goldsmith D.B."/>
            <person name="Keeley R.F."/>
            <person name="Kondoff M.R."/>
            <person name="Kussy B.I."/>
            <person name="Lane M.K."/>
            <person name="Lawler S."/>
            <person name="Leigh B.A."/>
            <person name="Lewis C."/>
            <person name="Lostal L.M."/>
            <person name="Marking D."/>
            <person name="Mancera P.A."/>
            <person name="McClenthan E.C."/>
            <person name="McIntyre E.A."/>
            <person name="Mine J.A."/>
            <person name="Modi S."/>
            <person name="Moore B.D."/>
            <person name="Morgan W.A."/>
            <person name="Nelson K.M."/>
            <person name="Nguyen K.N."/>
            <person name="Ogburn N."/>
            <person name="Parrino D.G."/>
            <person name="Pedapudi A.D."/>
            <person name="Pelham R.P."/>
            <person name="Preece A.M."/>
            <person name="Rampersad E.A."/>
            <person name="Richardson J.C."/>
            <person name="Rodgers C.M."/>
            <person name="Schaffer B.L."/>
            <person name="Sheridan N.E."/>
            <person name="Solone M.R."/>
            <person name="Staley Z.R."/>
            <person name="Tabuchi M."/>
            <person name="Waide R.J."/>
            <person name="Wanjugi P.W."/>
            <person name="Young S."/>
            <person name="Clum A."/>
            <person name="Daum C."/>
            <person name="Huntemann M."/>
            <person name="Ivanova N."/>
            <person name="Kyrpides N."/>
            <person name="Mikhailova N."/>
            <person name="Palaniappan K."/>
            <person name="Pillay M."/>
            <person name="Reddy T.B.K."/>
            <person name="Shapiro N."/>
            <person name="Stamatis D."/>
            <person name="Varghese N."/>
            <person name="Woyke T."/>
            <person name="Boden R."/>
            <person name="Freyermuth S.K."/>
            <person name="Kerfeld C.A."/>
        </authorList>
    </citation>
    <scope>NUCLEOTIDE SEQUENCE [LARGE SCALE GENOMIC DNA]</scope>
    <source>
        <strain evidence="2 3">JR-2</strain>
    </source>
</reference>
<evidence type="ECO:0000313" key="3">
    <source>
        <dbReference type="Proteomes" id="UP000285478"/>
    </source>
</evidence>
<evidence type="ECO:0000313" key="2">
    <source>
        <dbReference type="EMBL" id="QAB15448.1"/>
    </source>
</evidence>
<accession>A0A410H3E2</accession>
<name>A0A410H3E2_9GAMM</name>
<dbReference type="RefSeq" id="WP_029938200.1">
    <property type="nucleotide sequence ID" value="NZ_CP035033.1"/>
</dbReference>
<protein>
    <submittedName>
        <fullName evidence="2">Uncharacterized protein</fullName>
    </submittedName>
</protein>
<dbReference type="Proteomes" id="UP000285478">
    <property type="component" value="Chromosome"/>
</dbReference>
<keyword evidence="1" id="KW-1133">Transmembrane helix</keyword>
<proteinExistence type="predicted"/>
<gene>
    <name evidence="2" type="ORF">EPV75_07115</name>
</gene>
<dbReference type="AlphaFoldDB" id="A0A410H3E2"/>
<keyword evidence="1" id="KW-0812">Transmembrane</keyword>
<dbReference type="KEGG" id="htr:EPV75_07115"/>
<keyword evidence="1" id="KW-0472">Membrane</keyword>
<evidence type="ECO:0000256" key="1">
    <source>
        <dbReference type="SAM" id="Phobius"/>
    </source>
</evidence>